<feature type="transmembrane region" description="Helical" evidence="1">
    <location>
        <begin position="118"/>
        <end position="137"/>
    </location>
</feature>
<keyword evidence="1" id="KW-1133">Transmembrane helix</keyword>
<dbReference type="Proteomes" id="UP001564626">
    <property type="component" value="Unassembled WGS sequence"/>
</dbReference>
<dbReference type="EMBL" id="JBGEHV010000097">
    <property type="protein sequence ID" value="MEY8043457.1"/>
    <property type="molecule type" value="Genomic_DNA"/>
</dbReference>
<evidence type="ECO:0000313" key="2">
    <source>
        <dbReference type="EMBL" id="MEY8043457.1"/>
    </source>
</evidence>
<keyword evidence="1" id="KW-0472">Membrane</keyword>
<organism evidence="2 3">
    <name type="scientific">Saccharopolyspora cebuensis</name>
    <dbReference type="NCBI Taxonomy" id="418759"/>
    <lineage>
        <taxon>Bacteria</taxon>
        <taxon>Bacillati</taxon>
        <taxon>Actinomycetota</taxon>
        <taxon>Actinomycetes</taxon>
        <taxon>Pseudonocardiales</taxon>
        <taxon>Pseudonocardiaceae</taxon>
        <taxon>Saccharopolyspora</taxon>
    </lineage>
</organism>
<keyword evidence="1" id="KW-0812">Transmembrane</keyword>
<protein>
    <recommendedName>
        <fullName evidence="4">DUF3592 domain-containing protein</fullName>
    </recommendedName>
</protein>
<comment type="caution">
    <text evidence="2">The sequence shown here is derived from an EMBL/GenBank/DDBJ whole genome shotgun (WGS) entry which is preliminary data.</text>
</comment>
<evidence type="ECO:0000256" key="1">
    <source>
        <dbReference type="SAM" id="Phobius"/>
    </source>
</evidence>
<feature type="transmembrane region" description="Helical" evidence="1">
    <location>
        <begin position="7"/>
        <end position="30"/>
    </location>
</feature>
<evidence type="ECO:0000313" key="3">
    <source>
        <dbReference type="Proteomes" id="UP001564626"/>
    </source>
</evidence>
<sequence>MRRQRGAVAVGPILLVLGLLGIAVLAASMWPQLTAGPRAELRRATATVLEPEPCARSTRGDLVEVVVDGRPHRVRYDGCGHVDGQRLEVLVPVEVSGEFTALPAGGPTSDRGALADRLNWVLLTLASVSGGCYAVMLRIRRP</sequence>
<dbReference type="RefSeq" id="WP_345364318.1">
    <property type="nucleotide sequence ID" value="NZ_BAABII010000011.1"/>
</dbReference>
<evidence type="ECO:0008006" key="4">
    <source>
        <dbReference type="Google" id="ProtNLM"/>
    </source>
</evidence>
<proteinExistence type="predicted"/>
<reference evidence="2 3" key="1">
    <citation type="submission" date="2024-08" db="EMBL/GenBank/DDBJ databases">
        <title>Genome mining of Saccharopolyspora cebuensis PGLac3 from Nigerian medicinal plant.</title>
        <authorList>
            <person name="Ezeobiora C.E."/>
            <person name="Igbokwe N.H."/>
            <person name="Amin D.H."/>
            <person name="Mendie U.E."/>
        </authorList>
    </citation>
    <scope>NUCLEOTIDE SEQUENCE [LARGE SCALE GENOMIC DNA]</scope>
    <source>
        <strain evidence="2 3">PGLac3</strain>
    </source>
</reference>
<accession>A0ABV4CQU0</accession>
<keyword evidence="3" id="KW-1185">Reference proteome</keyword>
<gene>
    <name evidence="2" type="ORF">AB8O55_28960</name>
</gene>
<name>A0ABV4CQU0_9PSEU</name>